<name>A0A0L0ULA1_9BASI</name>
<sequence>MRRVSKGMTGKIKDLCTNRTKDVEQRFEADVEEFARRDVPSGNADGPGSGFQLIGLLSIFDPPRQDTKHTIDDAVSLGLKVKMVTGDQLAIAKETGDCWATT</sequence>
<dbReference type="PANTHER" id="PTHR42861">
    <property type="entry name" value="CALCIUM-TRANSPORTING ATPASE"/>
    <property type="match status" value="1"/>
</dbReference>
<proteinExistence type="predicted"/>
<reference evidence="3" key="1">
    <citation type="submission" date="2014-03" db="EMBL/GenBank/DDBJ databases">
        <title>The Genome Sequence of Puccinia striiformis f. sp. tritici PST-78.</title>
        <authorList>
            <consortium name="The Broad Institute Genome Sequencing Platform"/>
            <person name="Cuomo C."/>
            <person name="Hulbert S."/>
            <person name="Chen X."/>
            <person name="Walker B."/>
            <person name="Young S.K."/>
            <person name="Zeng Q."/>
            <person name="Gargeya S."/>
            <person name="Fitzgerald M."/>
            <person name="Haas B."/>
            <person name="Abouelleil A."/>
            <person name="Alvarado L."/>
            <person name="Arachchi H.M."/>
            <person name="Berlin A.M."/>
            <person name="Chapman S.B."/>
            <person name="Goldberg J."/>
            <person name="Griggs A."/>
            <person name="Gujja S."/>
            <person name="Hansen M."/>
            <person name="Howarth C."/>
            <person name="Imamovic A."/>
            <person name="Larimer J."/>
            <person name="McCowan C."/>
            <person name="Montmayeur A."/>
            <person name="Murphy C."/>
            <person name="Neiman D."/>
            <person name="Pearson M."/>
            <person name="Priest M."/>
            <person name="Roberts A."/>
            <person name="Saif S."/>
            <person name="Shea T."/>
            <person name="Sisk P."/>
            <person name="Sykes S."/>
            <person name="Wortman J."/>
            <person name="Nusbaum C."/>
            <person name="Birren B."/>
        </authorList>
    </citation>
    <scope>NUCLEOTIDE SEQUENCE [LARGE SCALE GENOMIC DNA]</scope>
    <source>
        <strain evidence="3">race PST-78</strain>
    </source>
</reference>
<dbReference type="SUPFAM" id="SSF56784">
    <property type="entry name" value="HAD-like"/>
    <property type="match status" value="1"/>
</dbReference>
<dbReference type="InterPro" id="IPR023214">
    <property type="entry name" value="HAD_sf"/>
</dbReference>
<dbReference type="InterPro" id="IPR023299">
    <property type="entry name" value="ATPase_P-typ_cyto_dom_N"/>
</dbReference>
<dbReference type="PRINTS" id="PR00119">
    <property type="entry name" value="CATATPASE"/>
</dbReference>
<dbReference type="InterPro" id="IPR036412">
    <property type="entry name" value="HAD-like_sf"/>
</dbReference>
<dbReference type="EMBL" id="AJIL01004090">
    <property type="protein sequence ID" value="KNE87793.1"/>
    <property type="molecule type" value="Genomic_DNA"/>
</dbReference>
<evidence type="ECO:0000256" key="1">
    <source>
        <dbReference type="ARBA" id="ARBA00004141"/>
    </source>
</evidence>
<evidence type="ECO:0000313" key="2">
    <source>
        <dbReference type="EMBL" id="KNE87793.1"/>
    </source>
</evidence>
<dbReference type="STRING" id="1165861.A0A0L0ULA1"/>
<dbReference type="Gene3D" id="3.40.1110.10">
    <property type="entry name" value="Calcium-transporting ATPase, cytoplasmic domain N"/>
    <property type="match status" value="1"/>
</dbReference>
<accession>A0A0L0ULA1</accession>
<protein>
    <submittedName>
        <fullName evidence="2">Uncharacterized protein</fullName>
    </submittedName>
</protein>
<gene>
    <name evidence="2" type="ORF">PSTG_18816</name>
</gene>
<dbReference type="Proteomes" id="UP000054564">
    <property type="component" value="Unassembled WGS sequence"/>
</dbReference>
<comment type="caution">
    <text evidence="2">The sequence shown here is derived from an EMBL/GenBank/DDBJ whole genome shotgun (WGS) entry which is preliminary data.</text>
</comment>
<dbReference type="GO" id="GO:0016020">
    <property type="term" value="C:membrane"/>
    <property type="evidence" value="ECO:0007669"/>
    <property type="project" value="UniProtKB-SubCell"/>
</dbReference>
<dbReference type="AlphaFoldDB" id="A0A0L0ULA1"/>
<dbReference type="GO" id="GO:0000166">
    <property type="term" value="F:nucleotide binding"/>
    <property type="evidence" value="ECO:0007669"/>
    <property type="project" value="InterPro"/>
</dbReference>
<evidence type="ECO:0000313" key="3">
    <source>
        <dbReference type="Proteomes" id="UP000054564"/>
    </source>
</evidence>
<feature type="non-terminal residue" evidence="2">
    <location>
        <position position="102"/>
    </location>
</feature>
<dbReference type="Gene3D" id="3.40.50.1000">
    <property type="entry name" value="HAD superfamily/HAD-like"/>
    <property type="match status" value="1"/>
</dbReference>
<comment type="subcellular location">
    <subcellularLocation>
        <location evidence="1">Membrane</location>
        <topology evidence="1">Multi-pass membrane protein</topology>
    </subcellularLocation>
</comment>
<keyword evidence="3" id="KW-1185">Reference proteome</keyword>
<organism evidence="2 3">
    <name type="scientific">Puccinia striiformis f. sp. tritici PST-78</name>
    <dbReference type="NCBI Taxonomy" id="1165861"/>
    <lineage>
        <taxon>Eukaryota</taxon>
        <taxon>Fungi</taxon>
        <taxon>Dikarya</taxon>
        <taxon>Basidiomycota</taxon>
        <taxon>Pucciniomycotina</taxon>
        <taxon>Pucciniomycetes</taxon>
        <taxon>Pucciniales</taxon>
        <taxon>Pucciniaceae</taxon>
        <taxon>Puccinia</taxon>
    </lineage>
</organism>